<feature type="domain" description="Major facilitator superfamily (MFS) profile" evidence="5">
    <location>
        <begin position="8"/>
        <end position="397"/>
    </location>
</feature>
<dbReference type="HOGENOM" id="CLU_052485_0_0_7"/>
<protein>
    <submittedName>
        <fullName evidence="6">Nitrate/nitrite transporter</fullName>
    </submittedName>
</protein>
<name>I4C1Y7_DESTA</name>
<dbReference type="InterPro" id="IPR011701">
    <property type="entry name" value="MFS"/>
</dbReference>
<dbReference type="SUPFAM" id="SSF103473">
    <property type="entry name" value="MFS general substrate transporter"/>
    <property type="match status" value="1"/>
</dbReference>
<accession>I4C1Y7</accession>
<feature type="transmembrane region" description="Helical" evidence="4">
    <location>
        <begin position="282"/>
        <end position="300"/>
    </location>
</feature>
<evidence type="ECO:0000259" key="5">
    <source>
        <dbReference type="PROSITE" id="PS50850"/>
    </source>
</evidence>
<dbReference type="Gene3D" id="1.20.1250.20">
    <property type="entry name" value="MFS general substrate transporter like domains"/>
    <property type="match status" value="2"/>
</dbReference>
<feature type="transmembrane region" description="Helical" evidence="4">
    <location>
        <begin position="345"/>
        <end position="364"/>
    </location>
</feature>
<gene>
    <name evidence="6" type="ordered locus">Desti_0855</name>
</gene>
<feature type="transmembrane region" description="Helical" evidence="4">
    <location>
        <begin position="128"/>
        <end position="150"/>
    </location>
</feature>
<keyword evidence="1 4" id="KW-0812">Transmembrane</keyword>
<dbReference type="InterPro" id="IPR020846">
    <property type="entry name" value="MFS_dom"/>
</dbReference>
<evidence type="ECO:0000256" key="4">
    <source>
        <dbReference type="SAM" id="Phobius"/>
    </source>
</evidence>
<dbReference type="PROSITE" id="PS50850">
    <property type="entry name" value="MFS"/>
    <property type="match status" value="1"/>
</dbReference>
<feature type="transmembrane region" description="Helical" evidence="4">
    <location>
        <begin position="203"/>
        <end position="228"/>
    </location>
</feature>
<evidence type="ECO:0000256" key="3">
    <source>
        <dbReference type="ARBA" id="ARBA00023136"/>
    </source>
</evidence>
<evidence type="ECO:0000313" key="7">
    <source>
        <dbReference type="Proteomes" id="UP000006055"/>
    </source>
</evidence>
<feature type="transmembrane region" description="Helical" evidence="4">
    <location>
        <begin position="74"/>
        <end position="92"/>
    </location>
</feature>
<evidence type="ECO:0000313" key="6">
    <source>
        <dbReference type="EMBL" id="AFM23578.1"/>
    </source>
</evidence>
<dbReference type="KEGG" id="dti:Desti_0855"/>
<keyword evidence="2 4" id="KW-1133">Transmembrane helix</keyword>
<dbReference type="RefSeq" id="WP_014808734.1">
    <property type="nucleotide sequence ID" value="NC_018025.1"/>
</dbReference>
<dbReference type="OrthoDB" id="9814001at2"/>
<evidence type="ECO:0000256" key="2">
    <source>
        <dbReference type="ARBA" id="ARBA00022989"/>
    </source>
</evidence>
<dbReference type="GO" id="GO:0005886">
    <property type="term" value="C:plasma membrane"/>
    <property type="evidence" value="ECO:0007669"/>
    <property type="project" value="TreeGrafter"/>
</dbReference>
<feature type="transmembrane region" description="Helical" evidence="4">
    <location>
        <begin position="306"/>
        <end position="324"/>
    </location>
</feature>
<keyword evidence="7" id="KW-1185">Reference proteome</keyword>
<feature type="transmembrane region" description="Helical" evidence="4">
    <location>
        <begin position="98"/>
        <end position="116"/>
    </location>
</feature>
<dbReference type="PANTHER" id="PTHR43129:SF1">
    <property type="entry name" value="FOSMIDOMYCIN RESISTANCE PROTEIN"/>
    <property type="match status" value="1"/>
</dbReference>
<dbReference type="PANTHER" id="PTHR43129">
    <property type="entry name" value="FOSMIDOMYCIN RESISTANCE PROTEIN"/>
    <property type="match status" value="1"/>
</dbReference>
<feature type="transmembrane region" description="Helical" evidence="4">
    <location>
        <begin position="44"/>
        <end position="62"/>
    </location>
</feature>
<proteinExistence type="predicted"/>
<dbReference type="eggNOG" id="COG0477">
    <property type="taxonomic scope" value="Bacteria"/>
</dbReference>
<feature type="transmembrane region" description="Helical" evidence="4">
    <location>
        <begin position="370"/>
        <end position="392"/>
    </location>
</feature>
<dbReference type="GO" id="GO:0022857">
    <property type="term" value="F:transmembrane transporter activity"/>
    <property type="evidence" value="ECO:0007669"/>
    <property type="project" value="InterPro"/>
</dbReference>
<reference evidence="7" key="1">
    <citation type="submission" date="2012-06" db="EMBL/GenBank/DDBJ databases">
        <title>Complete sequence of chromosome of Desulfomonile tiedjei DSM 6799.</title>
        <authorList>
            <person name="Lucas S."/>
            <person name="Copeland A."/>
            <person name="Lapidus A."/>
            <person name="Glavina del Rio T."/>
            <person name="Dalin E."/>
            <person name="Tice H."/>
            <person name="Bruce D."/>
            <person name="Goodwin L."/>
            <person name="Pitluck S."/>
            <person name="Peters L."/>
            <person name="Ovchinnikova G."/>
            <person name="Zeytun A."/>
            <person name="Lu M."/>
            <person name="Kyrpides N."/>
            <person name="Mavromatis K."/>
            <person name="Ivanova N."/>
            <person name="Brettin T."/>
            <person name="Detter J.C."/>
            <person name="Han C."/>
            <person name="Larimer F."/>
            <person name="Land M."/>
            <person name="Hauser L."/>
            <person name="Markowitz V."/>
            <person name="Cheng J.-F."/>
            <person name="Hugenholtz P."/>
            <person name="Woyke T."/>
            <person name="Wu D."/>
            <person name="Spring S."/>
            <person name="Schroeder M."/>
            <person name="Brambilla E."/>
            <person name="Klenk H.-P."/>
            <person name="Eisen J.A."/>
        </authorList>
    </citation>
    <scope>NUCLEOTIDE SEQUENCE [LARGE SCALE GENOMIC DNA]</scope>
    <source>
        <strain evidence="7">ATCC 49306 / DSM 6799 / DCB-1</strain>
    </source>
</reference>
<sequence length="419" mass="45280">MNSNEMKVLIIACFGHFVCHYNITVFPALVVPLAERLHWSVGQVVELSFLQFLLFGLGALPWGMLGDRFGARPLIVLMLLGCAFSSLVAAFTIESPGIFYLALGGIGLFSGIYHPVGMGMISLTMGRVNLAMAYNAIFGGLGMVVAPILTGGMNYFWGPRSAYVFVGILNFTGLAVMALLGSVENRPSGKQDIESAEGLKLEFGIMLAAMTFAGIVTTGSTVILPAFLELKSSDLTSMISHIVPFSTSANLTATAIASMVYLVGIGGQFAGGITGDRYEPKWVYFGFYFACIPLALFMAYTQGPTLAVLSGVYFFFLLGTQSVENTVTASLTPKSLRHSAFGLKYILYFGVGAFSVKLVSFVSTSWGIEAVFVSLGLITGLILLTMLWLIYLMRPVRIQTQQSLLEVRPMEDMSRSEKN</sequence>
<dbReference type="AlphaFoldDB" id="I4C1Y7"/>
<feature type="transmembrane region" description="Helical" evidence="4">
    <location>
        <begin position="162"/>
        <end position="183"/>
    </location>
</feature>
<keyword evidence="3 4" id="KW-0472">Membrane</keyword>
<evidence type="ECO:0000256" key="1">
    <source>
        <dbReference type="ARBA" id="ARBA00022692"/>
    </source>
</evidence>
<dbReference type="Proteomes" id="UP000006055">
    <property type="component" value="Chromosome"/>
</dbReference>
<dbReference type="InterPro" id="IPR036259">
    <property type="entry name" value="MFS_trans_sf"/>
</dbReference>
<dbReference type="Pfam" id="PF07690">
    <property type="entry name" value="MFS_1"/>
    <property type="match status" value="1"/>
</dbReference>
<dbReference type="STRING" id="706587.Desti_0855"/>
<feature type="transmembrane region" description="Helical" evidence="4">
    <location>
        <begin position="248"/>
        <end position="270"/>
    </location>
</feature>
<organism evidence="6 7">
    <name type="scientific">Desulfomonile tiedjei (strain ATCC 49306 / DSM 6799 / DCB-1)</name>
    <dbReference type="NCBI Taxonomy" id="706587"/>
    <lineage>
        <taxon>Bacteria</taxon>
        <taxon>Pseudomonadati</taxon>
        <taxon>Thermodesulfobacteriota</taxon>
        <taxon>Desulfomonilia</taxon>
        <taxon>Desulfomonilales</taxon>
        <taxon>Desulfomonilaceae</taxon>
        <taxon>Desulfomonile</taxon>
    </lineage>
</organism>
<dbReference type="EMBL" id="CP003360">
    <property type="protein sequence ID" value="AFM23578.1"/>
    <property type="molecule type" value="Genomic_DNA"/>
</dbReference>